<dbReference type="EnsemblPlants" id="ONIVA08G04760.1">
    <property type="protein sequence ID" value="ONIVA08G04760.1"/>
    <property type="gene ID" value="ONIVA08G04760"/>
</dbReference>
<evidence type="ECO:0000313" key="2">
    <source>
        <dbReference type="EnsemblPlants" id="ONIVA08G04760.1"/>
    </source>
</evidence>
<name>A0A0E0I7V7_ORYNI</name>
<reference evidence="2" key="1">
    <citation type="submission" date="2015-04" db="UniProtKB">
        <authorList>
            <consortium name="EnsemblPlants"/>
        </authorList>
    </citation>
    <scope>IDENTIFICATION</scope>
    <source>
        <strain evidence="2">SL10</strain>
    </source>
</reference>
<feature type="compositionally biased region" description="Gly residues" evidence="1">
    <location>
        <begin position="89"/>
        <end position="102"/>
    </location>
</feature>
<proteinExistence type="predicted"/>
<keyword evidence="3" id="KW-1185">Reference proteome</keyword>
<feature type="region of interest" description="Disordered" evidence="1">
    <location>
        <begin position="83"/>
        <end position="102"/>
    </location>
</feature>
<accession>A0A0E0I7V7</accession>
<organism evidence="2">
    <name type="scientific">Oryza nivara</name>
    <name type="common">Indian wild rice</name>
    <name type="synonym">Oryza sativa f. spontanea</name>
    <dbReference type="NCBI Taxonomy" id="4536"/>
    <lineage>
        <taxon>Eukaryota</taxon>
        <taxon>Viridiplantae</taxon>
        <taxon>Streptophyta</taxon>
        <taxon>Embryophyta</taxon>
        <taxon>Tracheophyta</taxon>
        <taxon>Spermatophyta</taxon>
        <taxon>Magnoliopsida</taxon>
        <taxon>Liliopsida</taxon>
        <taxon>Poales</taxon>
        <taxon>Poaceae</taxon>
        <taxon>BOP clade</taxon>
        <taxon>Oryzoideae</taxon>
        <taxon>Oryzeae</taxon>
        <taxon>Oryzinae</taxon>
        <taxon>Oryza</taxon>
    </lineage>
</organism>
<evidence type="ECO:0000256" key="1">
    <source>
        <dbReference type="SAM" id="MobiDB-lite"/>
    </source>
</evidence>
<protein>
    <submittedName>
        <fullName evidence="2">Uncharacterized protein</fullName>
    </submittedName>
</protein>
<sequence length="102" mass="9826">MANFAIYGPEDRGIEIPKLQGAMAGLSTAPEIGVAVVAGVCVVSAAVAAAAAATASSSPEAPPGAKHQLVIGGDEIPLWLRSRGSGDAVEGGGGAEMEGIAG</sequence>
<reference evidence="2" key="2">
    <citation type="submission" date="2018-04" db="EMBL/GenBank/DDBJ databases">
        <title>OnivRS2 (Oryza nivara Reference Sequence Version 2).</title>
        <authorList>
            <person name="Zhang J."/>
            <person name="Kudrna D."/>
            <person name="Lee S."/>
            <person name="Talag J."/>
            <person name="Rajasekar S."/>
            <person name="Welchert J."/>
            <person name="Hsing Y.-I."/>
            <person name="Wing R.A."/>
        </authorList>
    </citation>
    <scope>NUCLEOTIDE SEQUENCE [LARGE SCALE GENOMIC DNA]</scope>
    <source>
        <strain evidence="2">SL10</strain>
    </source>
</reference>
<evidence type="ECO:0000313" key="3">
    <source>
        <dbReference type="Proteomes" id="UP000006591"/>
    </source>
</evidence>
<dbReference type="AlphaFoldDB" id="A0A0E0I7V7"/>
<dbReference type="Gramene" id="ONIVA08G04760.1">
    <property type="protein sequence ID" value="ONIVA08G04760.1"/>
    <property type="gene ID" value="ONIVA08G04760"/>
</dbReference>
<dbReference type="HOGENOM" id="CLU_2281993_0_0_1"/>
<dbReference type="Proteomes" id="UP000006591">
    <property type="component" value="Chromosome 8"/>
</dbReference>